<dbReference type="EMBL" id="SPUK01000010">
    <property type="protein sequence ID" value="TQV94188.1"/>
    <property type="molecule type" value="Genomic_DNA"/>
</dbReference>
<evidence type="ECO:0000313" key="1">
    <source>
        <dbReference type="EMBL" id="TQV94188.1"/>
    </source>
</evidence>
<accession>A0A545UXL7</accession>
<keyword evidence="2" id="KW-1185">Reference proteome</keyword>
<sequence>MLAFPTGLRGGMDSLKSFVPGGGFLAELGGYCNHELPHATATCAHTSKLITHSQSVFSRVLLGPFVYIVLTTCMRIEDDRKPADHFLALSESTFICKEELRID</sequence>
<name>A0A545UXL7_9HYPO</name>
<gene>
    <name evidence="1" type="ORF">IF1G_07067</name>
</gene>
<reference evidence="1 2" key="1">
    <citation type="journal article" date="2019" name="Appl. Microbiol. Biotechnol.">
        <title>Genome sequence of Isaria javanica and comparative genome analysis insights into family S53 peptidase evolution in fungal entomopathogens.</title>
        <authorList>
            <person name="Lin R."/>
            <person name="Zhang X."/>
            <person name="Xin B."/>
            <person name="Zou M."/>
            <person name="Gao Y."/>
            <person name="Qin F."/>
            <person name="Hu Q."/>
            <person name="Xie B."/>
            <person name="Cheng X."/>
        </authorList>
    </citation>
    <scope>NUCLEOTIDE SEQUENCE [LARGE SCALE GENOMIC DNA]</scope>
    <source>
        <strain evidence="1 2">IJ1G</strain>
    </source>
</reference>
<dbReference type="Proteomes" id="UP000315783">
    <property type="component" value="Unassembled WGS sequence"/>
</dbReference>
<evidence type="ECO:0000313" key="2">
    <source>
        <dbReference type="Proteomes" id="UP000315783"/>
    </source>
</evidence>
<protein>
    <submittedName>
        <fullName evidence="1">Uncharacterized protein</fullName>
    </submittedName>
</protein>
<proteinExistence type="predicted"/>
<comment type="caution">
    <text evidence="1">The sequence shown here is derived from an EMBL/GenBank/DDBJ whole genome shotgun (WGS) entry which is preliminary data.</text>
</comment>
<dbReference type="AlphaFoldDB" id="A0A545UXL7"/>
<organism evidence="1 2">
    <name type="scientific">Cordyceps javanica</name>
    <dbReference type="NCBI Taxonomy" id="43265"/>
    <lineage>
        <taxon>Eukaryota</taxon>
        <taxon>Fungi</taxon>
        <taxon>Dikarya</taxon>
        <taxon>Ascomycota</taxon>
        <taxon>Pezizomycotina</taxon>
        <taxon>Sordariomycetes</taxon>
        <taxon>Hypocreomycetidae</taxon>
        <taxon>Hypocreales</taxon>
        <taxon>Cordycipitaceae</taxon>
        <taxon>Cordyceps</taxon>
    </lineage>
</organism>